<dbReference type="GO" id="GO:0016020">
    <property type="term" value="C:membrane"/>
    <property type="evidence" value="ECO:0007669"/>
    <property type="project" value="UniProtKB-SubCell"/>
</dbReference>
<dbReference type="PRINTS" id="PR00463">
    <property type="entry name" value="EP450I"/>
</dbReference>
<gene>
    <name evidence="18" type="ORF">CJ030_MR4G023303</name>
</gene>
<dbReference type="OrthoDB" id="1372046at2759"/>
<feature type="binding site" description="axial binding residue" evidence="15">
    <location>
        <position position="415"/>
    </location>
    <ligand>
        <name>heme</name>
        <dbReference type="ChEBI" id="CHEBI:30413"/>
    </ligand>
    <ligandPart>
        <name>Fe</name>
        <dbReference type="ChEBI" id="CHEBI:18248"/>
    </ligandPart>
</feature>
<comment type="catalytic activity">
    <reaction evidence="12">
        <text>2-cis-(+)-abscisate + reduced [NADPH--hemoprotein reductase] + O2 = (+)-8'-hydroxyabscisate + oxidized [NADPH--hemoprotein reductase] + H2O + H(+)</text>
        <dbReference type="Rhea" id="RHEA:12897"/>
        <dbReference type="Rhea" id="RHEA-COMP:11964"/>
        <dbReference type="Rhea" id="RHEA-COMP:11965"/>
        <dbReference type="ChEBI" id="CHEBI:15377"/>
        <dbReference type="ChEBI" id="CHEBI:15378"/>
        <dbReference type="ChEBI" id="CHEBI:15379"/>
        <dbReference type="ChEBI" id="CHEBI:37569"/>
        <dbReference type="ChEBI" id="CHEBI:57618"/>
        <dbReference type="ChEBI" id="CHEBI:58210"/>
        <dbReference type="ChEBI" id="CHEBI:58490"/>
        <dbReference type="EC" id="1.14.14.137"/>
    </reaction>
</comment>
<keyword evidence="11 17" id="KW-0472">Membrane</keyword>
<evidence type="ECO:0000256" key="3">
    <source>
        <dbReference type="ARBA" id="ARBA00010617"/>
    </source>
</evidence>
<dbReference type="Pfam" id="PF00067">
    <property type="entry name" value="p450"/>
    <property type="match status" value="2"/>
</dbReference>
<dbReference type="Gene3D" id="1.10.630.10">
    <property type="entry name" value="Cytochrome P450"/>
    <property type="match status" value="2"/>
</dbReference>
<dbReference type="PROSITE" id="PS00086">
    <property type="entry name" value="CYTOCHROME_P450"/>
    <property type="match status" value="2"/>
</dbReference>
<evidence type="ECO:0000256" key="9">
    <source>
        <dbReference type="ARBA" id="ARBA00023004"/>
    </source>
</evidence>
<evidence type="ECO:0000256" key="14">
    <source>
        <dbReference type="ARBA" id="ARBA00066338"/>
    </source>
</evidence>
<evidence type="ECO:0000256" key="5">
    <source>
        <dbReference type="ARBA" id="ARBA00022692"/>
    </source>
</evidence>
<comment type="subcellular location">
    <subcellularLocation>
        <location evidence="2">Membrane</location>
        <topology evidence="2">Single-pass membrane protein</topology>
    </subcellularLocation>
</comment>
<keyword evidence="6 15" id="KW-0479">Metal-binding</keyword>
<dbReference type="GO" id="GO:0010295">
    <property type="term" value="F:(+)-abscisic acid 8'-hydroxylase activity"/>
    <property type="evidence" value="ECO:0007669"/>
    <property type="project" value="UniProtKB-EC"/>
</dbReference>
<evidence type="ECO:0000256" key="16">
    <source>
        <dbReference type="RuleBase" id="RU000461"/>
    </source>
</evidence>
<dbReference type="CDD" id="cd11043">
    <property type="entry name" value="CYP90-like"/>
    <property type="match status" value="1"/>
</dbReference>
<dbReference type="GO" id="GO:0020037">
    <property type="term" value="F:heme binding"/>
    <property type="evidence" value="ECO:0007669"/>
    <property type="project" value="InterPro"/>
</dbReference>
<sequence length="589" mass="67177">MELTSMFACCLFTSIFCIVLVRFLIKFFNSSGRKLPLPPGSLGWPYVGETFQLYSQNPNVFFASKQKRYGSIFKTHILGCPCVMISSPEAAKFVLVTRAHLFKPTFPASKERMLGKQAIFFHQGDYHAKLRKLVLRAFMPEAIKNIVSYIESIAKDSLQSLEGQLINTFQEMKTFSFNVALLSIFGNDEVLYREDLKRCYYILEKGYNSMPINVPGTLFNKSMKARKELAQILAKILSTRRQMKHDHNDLLGSFMGDNEGLTDEQVADNIIGVIFAARDTTASVLTWIVKYLGENPSVLQAVTEEQEAIMRTKEECGEEKVLTWADTKKMPITSRVMQETLRVASILSFTFREAVEDVEYEGYLIPKGWKVLPLFRNIHYNPDIFPEPEKFDPSRFEVAPKPNTFLPFGSGIHSCPGNELAKLEMLVLLHHLTTKYRWSMVGTQNGIQYGPFALPQNGYLIPKGWKVLPLFRNIHYNPDIFPEPEKFDPSRFEVAPKPNTFLPFGSGIHSCPGNELAKLEMLVLLHHLTTKYRLVNFKNIISNHSHGLTRSLLPQEEQEAIMRTKEEGEFSLGQILKRCIKSDAVLPQF</sequence>
<evidence type="ECO:0000256" key="17">
    <source>
        <dbReference type="SAM" id="Phobius"/>
    </source>
</evidence>
<comment type="pathway">
    <text evidence="13">Plant hormone degradation; abscisic acid degradation.</text>
</comment>
<proteinExistence type="inferred from homology"/>
<evidence type="ECO:0000256" key="8">
    <source>
        <dbReference type="ARBA" id="ARBA00023002"/>
    </source>
</evidence>
<keyword evidence="19" id="KW-1185">Reference proteome</keyword>
<keyword evidence="9 15" id="KW-0408">Iron</keyword>
<dbReference type="EMBL" id="RXIC02000022">
    <property type="protein sequence ID" value="KAB1215642.1"/>
    <property type="molecule type" value="Genomic_DNA"/>
</dbReference>
<dbReference type="SUPFAM" id="SSF48264">
    <property type="entry name" value="Cytochrome P450"/>
    <property type="match status" value="2"/>
</dbReference>
<comment type="similarity">
    <text evidence="3 16">Belongs to the cytochrome P450 family.</text>
</comment>
<comment type="caution">
    <text evidence="18">The sequence shown here is derived from an EMBL/GenBank/DDBJ whole genome shotgun (WGS) entry which is preliminary data.</text>
</comment>
<dbReference type="InterPro" id="IPR036396">
    <property type="entry name" value="Cyt_P450_sf"/>
</dbReference>
<evidence type="ECO:0000256" key="1">
    <source>
        <dbReference type="ARBA" id="ARBA00001971"/>
    </source>
</evidence>
<accession>A0A6A1VRP9</accession>
<evidence type="ECO:0000256" key="11">
    <source>
        <dbReference type="ARBA" id="ARBA00023136"/>
    </source>
</evidence>
<dbReference type="InterPro" id="IPR001128">
    <property type="entry name" value="Cyt_P450"/>
</dbReference>
<dbReference type="PANTHER" id="PTHR24286">
    <property type="entry name" value="CYTOCHROME P450 26"/>
    <property type="match status" value="1"/>
</dbReference>
<dbReference type="PANTHER" id="PTHR24286:SF10">
    <property type="entry name" value="ABSCISIC ACID 8'-HYDROXYLASE 1"/>
    <property type="match status" value="1"/>
</dbReference>
<dbReference type="InterPro" id="IPR017972">
    <property type="entry name" value="Cyt_P450_CS"/>
</dbReference>
<dbReference type="GO" id="GO:0016125">
    <property type="term" value="P:sterol metabolic process"/>
    <property type="evidence" value="ECO:0007669"/>
    <property type="project" value="TreeGrafter"/>
</dbReference>
<reference evidence="18 19" key="1">
    <citation type="journal article" date="2019" name="Plant Biotechnol. J.">
        <title>The red bayberry genome and genetic basis of sex determination.</title>
        <authorList>
            <person name="Jia H.M."/>
            <person name="Jia H.J."/>
            <person name="Cai Q.L."/>
            <person name="Wang Y."/>
            <person name="Zhao H.B."/>
            <person name="Yang W.F."/>
            <person name="Wang G.Y."/>
            <person name="Li Y.H."/>
            <person name="Zhan D.L."/>
            <person name="Shen Y.T."/>
            <person name="Niu Q.F."/>
            <person name="Chang L."/>
            <person name="Qiu J."/>
            <person name="Zhao L."/>
            <person name="Xie H.B."/>
            <person name="Fu W.Y."/>
            <person name="Jin J."/>
            <person name="Li X.W."/>
            <person name="Jiao Y."/>
            <person name="Zhou C.C."/>
            <person name="Tu T."/>
            <person name="Chai C.Y."/>
            <person name="Gao J.L."/>
            <person name="Fan L.J."/>
            <person name="van de Weg E."/>
            <person name="Wang J.Y."/>
            <person name="Gao Z.S."/>
        </authorList>
    </citation>
    <scope>NUCLEOTIDE SEQUENCE [LARGE SCALE GENOMIC DNA]</scope>
    <source>
        <tissue evidence="18">Leaves</tissue>
    </source>
</reference>
<keyword evidence="8 16" id="KW-0560">Oxidoreductase</keyword>
<evidence type="ECO:0000256" key="15">
    <source>
        <dbReference type="PIRSR" id="PIRSR602401-1"/>
    </source>
</evidence>
<dbReference type="EC" id="1.14.14.137" evidence="14"/>
<protein>
    <recommendedName>
        <fullName evidence="14">(+)-abscisic acid 8'-hydroxylase</fullName>
        <ecNumber evidence="14">1.14.14.137</ecNumber>
    </recommendedName>
</protein>
<keyword evidence="4 15" id="KW-0349">Heme</keyword>
<evidence type="ECO:0000256" key="13">
    <source>
        <dbReference type="ARBA" id="ARBA00060633"/>
    </source>
</evidence>
<dbReference type="InterPro" id="IPR002401">
    <property type="entry name" value="Cyt_P450_E_grp-I"/>
</dbReference>
<evidence type="ECO:0000313" key="18">
    <source>
        <dbReference type="EMBL" id="KAB1215642.1"/>
    </source>
</evidence>
<evidence type="ECO:0000256" key="4">
    <source>
        <dbReference type="ARBA" id="ARBA00022617"/>
    </source>
</evidence>
<evidence type="ECO:0000256" key="10">
    <source>
        <dbReference type="ARBA" id="ARBA00023033"/>
    </source>
</evidence>
<dbReference type="PRINTS" id="PR00385">
    <property type="entry name" value="P450"/>
</dbReference>
<feature type="transmembrane region" description="Helical" evidence="17">
    <location>
        <begin position="6"/>
        <end position="25"/>
    </location>
</feature>
<dbReference type="AlphaFoldDB" id="A0A6A1VRP9"/>
<dbReference type="FunFam" id="1.10.630.10:FF:000014">
    <property type="entry name" value="Abscisic acid 8"/>
    <property type="match status" value="1"/>
</dbReference>
<name>A0A6A1VRP9_9ROSI</name>
<dbReference type="GO" id="GO:0005506">
    <property type="term" value="F:iron ion binding"/>
    <property type="evidence" value="ECO:0007669"/>
    <property type="project" value="InterPro"/>
</dbReference>
<dbReference type="Proteomes" id="UP000516437">
    <property type="component" value="Chromosome 4"/>
</dbReference>
<comment type="cofactor">
    <cofactor evidence="1 15">
        <name>heme</name>
        <dbReference type="ChEBI" id="CHEBI:30413"/>
    </cofactor>
</comment>
<dbReference type="GO" id="GO:0009687">
    <property type="term" value="P:abscisic acid metabolic process"/>
    <property type="evidence" value="ECO:0007669"/>
    <property type="project" value="TreeGrafter"/>
</dbReference>
<keyword evidence="5 17" id="KW-0812">Transmembrane</keyword>
<evidence type="ECO:0000256" key="12">
    <source>
        <dbReference type="ARBA" id="ARBA00050609"/>
    </source>
</evidence>
<evidence type="ECO:0000256" key="2">
    <source>
        <dbReference type="ARBA" id="ARBA00004167"/>
    </source>
</evidence>
<evidence type="ECO:0000313" key="19">
    <source>
        <dbReference type="Proteomes" id="UP000516437"/>
    </source>
</evidence>
<organism evidence="18 19">
    <name type="scientific">Morella rubra</name>
    <name type="common">Chinese bayberry</name>
    <dbReference type="NCBI Taxonomy" id="262757"/>
    <lineage>
        <taxon>Eukaryota</taxon>
        <taxon>Viridiplantae</taxon>
        <taxon>Streptophyta</taxon>
        <taxon>Embryophyta</taxon>
        <taxon>Tracheophyta</taxon>
        <taxon>Spermatophyta</taxon>
        <taxon>Magnoliopsida</taxon>
        <taxon>eudicotyledons</taxon>
        <taxon>Gunneridae</taxon>
        <taxon>Pentapetalae</taxon>
        <taxon>rosids</taxon>
        <taxon>fabids</taxon>
        <taxon>Fagales</taxon>
        <taxon>Myricaceae</taxon>
        <taxon>Morella</taxon>
    </lineage>
</organism>
<evidence type="ECO:0000256" key="6">
    <source>
        <dbReference type="ARBA" id="ARBA00022723"/>
    </source>
</evidence>
<keyword evidence="7 17" id="KW-1133">Transmembrane helix</keyword>
<evidence type="ECO:0000256" key="7">
    <source>
        <dbReference type="ARBA" id="ARBA00022989"/>
    </source>
</evidence>
<keyword evidence="10 16" id="KW-0503">Monooxygenase</keyword>